<dbReference type="EMBL" id="CAXDID020000141">
    <property type="protein sequence ID" value="CAL6038995.1"/>
    <property type="molecule type" value="Genomic_DNA"/>
</dbReference>
<evidence type="ECO:0000313" key="2">
    <source>
        <dbReference type="Proteomes" id="UP001642409"/>
    </source>
</evidence>
<reference evidence="1 2" key="1">
    <citation type="submission" date="2024-07" db="EMBL/GenBank/DDBJ databases">
        <authorList>
            <person name="Akdeniz Z."/>
        </authorList>
    </citation>
    <scope>NUCLEOTIDE SEQUENCE [LARGE SCALE GENOMIC DNA]</scope>
</reference>
<keyword evidence="2" id="KW-1185">Reference proteome</keyword>
<sequence>MQQPLIRQVNQYVITHRGVWDAKTIARGLRCSLSSVYRCLGELTVNTFGYTKVPVTFRLYVVREMYFRGVDHIPVNQVRVPAQVGDAVHRLRQDAPPVERHAIPIVQIDHVNAMVPFNFDEMVENNDGSDEDEIVFRG</sequence>
<dbReference type="Proteomes" id="UP001642409">
    <property type="component" value="Unassembled WGS sequence"/>
</dbReference>
<evidence type="ECO:0000313" key="1">
    <source>
        <dbReference type="EMBL" id="CAL6038995.1"/>
    </source>
</evidence>
<comment type="caution">
    <text evidence="1">The sequence shown here is derived from an EMBL/GenBank/DDBJ whole genome shotgun (WGS) entry which is preliminary data.</text>
</comment>
<accession>A0ABP1JIN1</accession>
<gene>
    <name evidence="1" type="ORF">HINF_LOCUS37640</name>
</gene>
<name>A0ABP1JIN1_9EUKA</name>
<protein>
    <submittedName>
        <fullName evidence="1">Hypothetical_protein</fullName>
    </submittedName>
</protein>
<proteinExistence type="predicted"/>
<organism evidence="1 2">
    <name type="scientific">Hexamita inflata</name>
    <dbReference type="NCBI Taxonomy" id="28002"/>
    <lineage>
        <taxon>Eukaryota</taxon>
        <taxon>Metamonada</taxon>
        <taxon>Diplomonadida</taxon>
        <taxon>Hexamitidae</taxon>
        <taxon>Hexamitinae</taxon>
        <taxon>Hexamita</taxon>
    </lineage>
</organism>